<dbReference type="EMBL" id="HBHK01001881">
    <property type="protein sequence ID" value="CAD9664803.1"/>
    <property type="molecule type" value="Transcribed_RNA"/>
</dbReference>
<feature type="compositionally biased region" description="Low complexity" evidence="2">
    <location>
        <begin position="456"/>
        <end position="468"/>
    </location>
</feature>
<feature type="compositionally biased region" description="Polar residues" evidence="2">
    <location>
        <begin position="335"/>
        <end position="356"/>
    </location>
</feature>
<feature type="region of interest" description="Disordered" evidence="2">
    <location>
        <begin position="584"/>
        <end position="683"/>
    </location>
</feature>
<dbReference type="InterPro" id="IPR001387">
    <property type="entry name" value="Cro/C1-type_HTH"/>
</dbReference>
<evidence type="ECO:0000256" key="2">
    <source>
        <dbReference type="SAM" id="MobiDB-lite"/>
    </source>
</evidence>
<feature type="compositionally biased region" description="Polar residues" evidence="2">
    <location>
        <begin position="1240"/>
        <end position="1249"/>
    </location>
</feature>
<keyword evidence="1" id="KW-0863">Zinc-finger</keyword>
<feature type="region of interest" description="Disordered" evidence="2">
    <location>
        <begin position="1469"/>
        <end position="1495"/>
    </location>
</feature>
<feature type="compositionally biased region" description="Pro residues" evidence="2">
    <location>
        <begin position="590"/>
        <end position="605"/>
    </location>
</feature>
<feature type="compositionally biased region" description="Low complexity" evidence="2">
    <location>
        <begin position="630"/>
        <end position="659"/>
    </location>
</feature>
<dbReference type="PROSITE" id="PS50089">
    <property type="entry name" value="ZF_RING_2"/>
    <property type="match status" value="1"/>
</dbReference>
<feature type="compositionally biased region" description="Low complexity" evidence="2">
    <location>
        <begin position="1267"/>
        <end position="1278"/>
    </location>
</feature>
<feature type="compositionally biased region" description="Polar residues" evidence="2">
    <location>
        <begin position="30"/>
        <end position="49"/>
    </location>
</feature>
<feature type="compositionally biased region" description="Polar residues" evidence="2">
    <location>
        <begin position="1299"/>
        <end position="1310"/>
    </location>
</feature>
<feature type="region of interest" description="Disordered" evidence="2">
    <location>
        <begin position="1"/>
        <end position="50"/>
    </location>
</feature>
<evidence type="ECO:0000256" key="1">
    <source>
        <dbReference type="PROSITE-ProRule" id="PRU00175"/>
    </source>
</evidence>
<feature type="compositionally biased region" description="Low complexity" evidence="2">
    <location>
        <begin position="975"/>
        <end position="986"/>
    </location>
</feature>
<feature type="compositionally biased region" description="Polar residues" evidence="2">
    <location>
        <begin position="1076"/>
        <end position="1086"/>
    </location>
</feature>
<feature type="compositionally biased region" description="Low complexity" evidence="2">
    <location>
        <begin position="389"/>
        <end position="429"/>
    </location>
</feature>
<dbReference type="InterPro" id="IPR035898">
    <property type="entry name" value="TAZ_dom_sf"/>
</dbReference>
<dbReference type="SMART" id="SM00184">
    <property type="entry name" value="RING"/>
    <property type="match status" value="1"/>
</dbReference>
<feature type="region of interest" description="Disordered" evidence="2">
    <location>
        <begin position="755"/>
        <end position="1440"/>
    </location>
</feature>
<feature type="compositionally biased region" description="Polar residues" evidence="2">
    <location>
        <begin position="1040"/>
        <end position="1050"/>
    </location>
</feature>
<feature type="compositionally biased region" description="Pro residues" evidence="2">
    <location>
        <begin position="446"/>
        <end position="455"/>
    </location>
</feature>
<evidence type="ECO:0000259" key="3">
    <source>
        <dbReference type="PROSITE" id="PS50089"/>
    </source>
</evidence>
<dbReference type="SUPFAM" id="SSF57850">
    <property type="entry name" value="RING/U-box"/>
    <property type="match status" value="1"/>
</dbReference>
<feature type="compositionally biased region" description="Basic and acidic residues" evidence="2">
    <location>
        <begin position="224"/>
        <end position="240"/>
    </location>
</feature>
<proteinExistence type="predicted"/>
<feature type="compositionally biased region" description="Low complexity" evidence="2">
    <location>
        <begin position="1106"/>
        <end position="1153"/>
    </location>
</feature>
<feature type="domain" description="RING-type" evidence="3">
    <location>
        <begin position="1506"/>
        <end position="1544"/>
    </location>
</feature>
<feature type="compositionally biased region" description="Polar residues" evidence="2">
    <location>
        <begin position="491"/>
        <end position="504"/>
    </location>
</feature>
<feature type="compositionally biased region" description="Low complexity" evidence="2">
    <location>
        <begin position="847"/>
        <end position="891"/>
    </location>
</feature>
<organism evidence="4">
    <name type="scientific">Mucochytrium quahogii</name>
    <dbReference type="NCBI Taxonomy" id="96639"/>
    <lineage>
        <taxon>Eukaryota</taxon>
        <taxon>Sar</taxon>
        <taxon>Stramenopiles</taxon>
        <taxon>Bigyra</taxon>
        <taxon>Labyrinthulomycetes</taxon>
        <taxon>Thraustochytrida</taxon>
        <taxon>Thraustochytriidae</taxon>
        <taxon>Mucochytrium</taxon>
    </lineage>
</organism>
<feature type="compositionally biased region" description="Polar residues" evidence="2">
    <location>
        <begin position="1318"/>
        <end position="1329"/>
    </location>
</feature>
<evidence type="ECO:0000313" key="4">
    <source>
        <dbReference type="EMBL" id="CAD9664803.1"/>
    </source>
</evidence>
<dbReference type="InterPro" id="IPR001841">
    <property type="entry name" value="Znf_RING"/>
</dbReference>
<gene>
    <name evidence="4" type="ORF">QSP1433_LOCUS1147</name>
</gene>
<feature type="region of interest" description="Disordered" evidence="2">
    <location>
        <begin position="163"/>
        <end position="507"/>
    </location>
</feature>
<reference evidence="4" key="1">
    <citation type="submission" date="2021-01" db="EMBL/GenBank/DDBJ databases">
        <authorList>
            <person name="Corre E."/>
            <person name="Pelletier E."/>
            <person name="Niang G."/>
            <person name="Scheremetjew M."/>
            <person name="Finn R."/>
            <person name="Kale V."/>
            <person name="Holt S."/>
            <person name="Cochrane G."/>
            <person name="Meng A."/>
            <person name="Brown T."/>
            <person name="Cohen L."/>
        </authorList>
    </citation>
    <scope>NUCLEOTIDE SEQUENCE</scope>
    <source>
        <strain evidence="4">NY070348D</strain>
    </source>
</reference>
<feature type="compositionally biased region" description="Pro residues" evidence="2">
    <location>
        <begin position="987"/>
        <end position="1004"/>
    </location>
</feature>
<dbReference type="GO" id="GO:0008270">
    <property type="term" value="F:zinc ion binding"/>
    <property type="evidence" value="ECO:0007669"/>
    <property type="project" value="UniProtKB-KW"/>
</dbReference>
<feature type="compositionally biased region" description="Gly residues" evidence="2">
    <location>
        <begin position="1257"/>
        <end position="1266"/>
    </location>
</feature>
<protein>
    <recommendedName>
        <fullName evidence="3">RING-type domain-containing protein</fullName>
    </recommendedName>
</protein>
<accession>A0A7S2R9W9</accession>
<feature type="compositionally biased region" description="Pro residues" evidence="2">
    <location>
        <begin position="305"/>
        <end position="318"/>
    </location>
</feature>
<sequence length="1556" mass="166797">MEDSGFFGDSIFDGQIIKEPTALKKRQSSKDNPNPTRRQKSSDSISLQDRQLEESDPLILEIINIASGKGQSLAQLAEKIGVPKSSFSNWVKGRTTAKTWKHRKTVELFLMNKRDKSSDQKLLQSFDSTGGNLQDFGPADDIDTFLDGIEDDDLGLDLDEIDVLGEGAPEPSPQKEVAKPPPKAKPRKTQSNLKANVRRSSSTIPKEAGLGRRTSSNLKRKTKPKVDKSQPKTMNKHDSVESIGSVDFGVDPLADLTGPTSTVSSDTPTANTTTKKTTKKPPVKRETSGRSRKIKKQASFTASTGPPPATGRPPPQQVPPYSQGRPPSQQPPKPNTQVQAPNSTATPLQQQSQPNASYPGYPNNDPYYYQGQQSGRPPYYSDNAPNRDPYYAQQQYTAYQQPGQPPAAAARGAPPAAAAARGAPRGYPQRPAPAPSRGPASGQPPANYPRNPPNPNQAQYQPYYGQQPSYPPGAPTPNGPPLGGPPSASSNDAPTSQNSASTNKENIECLKRSLMEVTSADKHARLQEIIADHCKSQQQYSRLNIQKAEFVQLSREQSRRLISNLQTVCGADRVKYALGKLKQSKTAVGGPPPAPVAPGGKPPIPAASGDRYSSTQAPAPNYGPTPSTSQQYPGGAPQQYGRPPSSYPPAQQQQQTYPGGAPPPRPGYPPPGGNNYQQRPSNASNADFSKYIKAWNHACRCNETNCTEPHCKTVKPSVLHQRSLQAQKKGSRTQPCVPGCEHCLVYLRLCQFSSSSSSNRPRAQGGPSPGPPRTSGGDDYYRQQQQGAGGSYNMPPQGYNHPVPRGGDQQQQQYGYPPKQEYPSTSGQGAPGQRSYYQDPRHPQSNYQNGPRGYPPQQQGQSYSKPATQQYPPGYQQQPYGAPRPYASDPKQQPPGGNPQKYPRAAPMSSGDPRAFTPQPSSGAKPKDPPSSRPVPGATPQQQYPPSGSRPATQPYPPRPSAAASGQKPNPSGYPPSQQSQQQYPPRGIPPKPGPSGSVQPPPYNGNDPRYKQQNYPPQYSGGDYQGRGRTPSDAAGQPPQGSTNKGQLRQQYSGMGQSGSGPSGANGQAYPPRASYNSQDYYSGQNRERPAGSQGYPSQMQQQAPGSYPPKQGSSGYPSQQGSSGYPPKQQQAPSGYPPKQGSYPPKQQSPPQQQPPSGYPPKQGSSGRPDPSDYPRKQQPAPSGYPPKQAPRAQDYPPKQGSPSYPPKPQTGSPNYPPKQGSPGYPPKQGTSGYPPDQGSSYGANQVSGYQQSQSGGGYQGGYPGSSYQQQQDFNNSGGGQQGYPSSYQGNPGNIPHGSSSYGNPNYSQGGGGAPQQVSQNSSQYGQANYPPRSNDPRYGGSQIRQGSSIDLTADEVVVVGSQHPGAQHGGKRANDDSMKHEHKRRKTVDNIDPMGLQTSKEVCTPASPIKRGMPSSPVKENAVGGKDDPMKEVSQTQTKQVYEGNYSANDKMVLQYSDKDGIVTAQKGHTPPHSGVAGTTNSSSPIGADAAPGESSGIDRLLCVICQDADRNLLFTPCNHICTCKKCGNNPTQLQKCPICRTFIEGRNPIYLS</sequence>
<dbReference type="Pfam" id="PF13920">
    <property type="entry name" value="zf-C3HC4_3"/>
    <property type="match status" value="1"/>
</dbReference>
<keyword evidence="1" id="KW-0862">Zinc</keyword>
<feature type="compositionally biased region" description="Low complexity" evidence="2">
    <location>
        <begin position="806"/>
        <end position="823"/>
    </location>
</feature>
<feature type="compositionally biased region" description="Pro residues" evidence="2">
    <location>
        <begin position="469"/>
        <end position="484"/>
    </location>
</feature>
<feature type="compositionally biased region" description="Polar residues" evidence="2">
    <location>
        <begin position="939"/>
        <end position="952"/>
    </location>
</feature>
<feature type="compositionally biased region" description="Polar residues" evidence="2">
    <location>
        <begin position="189"/>
        <end position="204"/>
    </location>
</feature>
<feature type="compositionally biased region" description="Polar residues" evidence="2">
    <location>
        <begin position="611"/>
        <end position="629"/>
    </location>
</feature>
<name>A0A7S2R9W9_9STRA</name>
<feature type="compositionally biased region" description="Low complexity" evidence="2">
    <location>
        <begin position="773"/>
        <end position="786"/>
    </location>
</feature>
<feature type="compositionally biased region" description="Polar residues" evidence="2">
    <location>
        <begin position="1096"/>
        <end position="1105"/>
    </location>
</feature>
<dbReference type="CDD" id="cd00093">
    <property type="entry name" value="HTH_XRE"/>
    <property type="match status" value="1"/>
</dbReference>
<feature type="compositionally biased region" description="Polar residues" evidence="2">
    <location>
        <begin position="674"/>
        <end position="683"/>
    </location>
</feature>
<keyword evidence="1" id="KW-0479">Metal-binding</keyword>
<feature type="compositionally biased region" description="Low complexity" evidence="2">
    <location>
        <begin position="358"/>
        <end position="373"/>
    </location>
</feature>
<dbReference type="Gene3D" id="1.20.1020.10">
    <property type="entry name" value="TAZ domain"/>
    <property type="match status" value="1"/>
</dbReference>
<dbReference type="InterPro" id="IPR013083">
    <property type="entry name" value="Znf_RING/FYVE/PHD"/>
</dbReference>
<feature type="compositionally biased region" description="Pro residues" evidence="2">
    <location>
        <begin position="660"/>
        <end position="672"/>
    </location>
</feature>
<dbReference type="Gene3D" id="3.30.40.10">
    <property type="entry name" value="Zinc/RING finger domain, C3HC4 (zinc finger)"/>
    <property type="match status" value="1"/>
</dbReference>